<evidence type="ECO:0000313" key="3">
    <source>
        <dbReference type="EnsemblMetazoa" id="CapteP146129"/>
    </source>
</evidence>
<dbReference type="STRING" id="283909.R7TVD6"/>
<dbReference type="Pfam" id="PF25382">
    <property type="entry name" value="PH_CERK"/>
    <property type="match status" value="1"/>
</dbReference>
<dbReference type="GO" id="GO:0001729">
    <property type="term" value="F:ceramide kinase activity"/>
    <property type="evidence" value="ECO:0007669"/>
    <property type="project" value="TreeGrafter"/>
</dbReference>
<dbReference type="EMBL" id="AMQN01012046">
    <property type="status" value="NOT_ANNOTATED_CDS"/>
    <property type="molecule type" value="Genomic_DNA"/>
</dbReference>
<dbReference type="PANTHER" id="PTHR12358">
    <property type="entry name" value="SPHINGOSINE KINASE"/>
    <property type="match status" value="1"/>
</dbReference>
<dbReference type="Proteomes" id="UP000014760">
    <property type="component" value="Unassembled WGS sequence"/>
</dbReference>
<reference evidence="3" key="3">
    <citation type="submission" date="2015-06" db="UniProtKB">
        <authorList>
            <consortium name="EnsemblMetazoa"/>
        </authorList>
    </citation>
    <scope>IDENTIFICATION</scope>
</reference>
<name>R7TVD6_CAPTE</name>
<evidence type="ECO:0000259" key="1">
    <source>
        <dbReference type="PROSITE" id="PS50146"/>
    </source>
</evidence>
<evidence type="ECO:0000313" key="2">
    <source>
        <dbReference type="EMBL" id="ELT94980.1"/>
    </source>
</evidence>
<dbReference type="Gene3D" id="3.40.50.10330">
    <property type="entry name" value="Probable inorganic polyphosphate/atp-NAD kinase, domain 1"/>
    <property type="match status" value="1"/>
</dbReference>
<proteinExistence type="predicted"/>
<dbReference type="SUPFAM" id="SSF111331">
    <property type="entry name" value="NAD kinase/diacylglycerol kinase-like"/>
    <property type="match status" value="1"/>
</dbReference>
<dbReference type="PANTHER" id="PTHR12358:SF111">
    <property type="entry name" value="CERAMIDE KINASE, ISOFORM A"/>
    <property type="match status" value="1"/>
</dbReference>
<dbReference type="InterPro" id="IPR001206">
    <property type="entry name" value="Diacylglycerol_kinase_cat_dom"/>
</dbReference>
<protein>
    <recommendedName>
        <fullName evidence="1">DAGKc domain-containing protein</fullName>
    </recommendedName>
</protein>
<evidence type="ECO:0000313" key="4">
    <source>
        <dbReference type="Proteomes" id="UP000014760"/>
    </source>
</evidence>
<dbReference type="PROSITE" id="PS50146">
    <property type="entry name" value="DAGK"/>
    <property type="match status" value="1"/>
</dbReference>
<dbReference type="InterPro" id="IPR057465">
    <property type="entry name" value="CERK_PH"/>
</dbReference>
<dbReference type="Pfam" id="PF00781">
    <property type="entry name" value="DAGK_cat"/>
    <property type="match status" value="1"/>
</dbReference>
<dbReference type="Gene3D" id="2.60.200.40">
    <property type="match status" value="1"/>
</dbReference>
<accession>R7TVD6</accession>
<organism evidence="2">
    <name type="scientific">Capitella teleta</name>
    <name type="common">Polychaete worm</name>
    <dbReference type="NCBI Taxonomy" id="283909"/>
    <lineage>
        <taxon>Eukaryota</taxon>
        <taxon>Metazoa</taxon>
        <taxon>Spiralia</taxon>
        <taxon>Lophotrochozoa</taxon>
        <taxon>Annelida</taxon>
        <taxon>Polychaeta</taxon>
        <taxon>Sedentaria</taxon>
        <taxon>Scolecida</taxon>
        <taxon>Capitellidae</taxon>
        <taxon>Capitella</taxon>
    </lineage>
</organism>
<dbReference type="GO" id="GO:0006672">
    <property type="term" value="P:ceramide metabolic process"/>
    <property type="evidence" value="ECO:0007669"/>
    <property type="project" value="TreeGrafter"/>
</dbReference>
<dbReference type="Pfam" id="PF19280">
    <property type="entry name" value="CERK_C"/>
    <property type="match status" value="1"/>
</dbReference>
<dbReference type="HOGENOM" id="CLU_013399_2_2_1"/>
<dbReference type="SMART" id="SM00046">
    <property type="entry name" value="DAGKc"/>
    <property type="match status" value="1"/>
</dbReference>
<dbReference type="AlphaFoldDB" id="R7TVD6"/>
<dbReference type="OMA" id="HHRWKWA"/>
<dbReference type="InterPro" id="IPR050187">
    <property type="entry name" value="Lipid_Phosphate_FormReg"/>
</dbReference>
<dbReference type="GO" id="GO:0016020">
    <property type="term" value="C:membrane"/>
    <property type="evidence" value="ECO:0007669"/>
    <property type="project" value="GOC"/>
</dbReference>
<dbReference type="InterPro" id="IPR016064">
    <property type="entry name" value="NAD/diacylglycerol_kinase_sf"/>
</dbReference>
<reference evidence="2 4" key="2">
    <citation type="journal article" date="2013" name="Nature">
        <title>Insights into bilaterian evolution from three spiralian genomes.</title>
        <authorList>
            <person name="Simakov O."/>
            <person name="Marletaz F."/>
            <person name="Cho S.J."/>
            <person name="Edsinger-Gonzales E."/>
            <person name="Havlak P."/>
            <person name="Hellsten U."/>
            <person name="Kuo D.H."/>
            <person name="Larsson T."/>
            <person name="Lv J."/>
            <person name="Arendt D."/>
            <person name="Savage R."/>
            <person name="Osoegawa K."/>
            <person name="de Jong P."/>
            <person name="Grimwood J."/>
            <person name="Chapman J.A."/>
            <person name="Shapiro H."/>
            <person name="Aerts A."/>
            <person name="Otillar R.P."/>
            <person name="Terry A.Y."/>
            <person name="Boore J.L."/>
            <person name="Grigoriev I.V."/>
            <person name="Lindberg D.R."/>
            <person name="Seaver E.C."/>
            <person name="Weisblat D.A."/>
            <person name="Putnam N.H."/>
            <person name="Rokhsar D.S."/>
        </authorList>
    </citation>
    <scope>NUCLEOTIDE SEQUENCE</scope>
    <source>
        <strain evidence="2 4">I ESC-2004</strain>
    </source>
</reference>
<gene>
    <name evidence="2" type="ORF">CAPTEDRAFT_146129</name>
</gene>
<sequence length="467" mass="52541">MVSLNPTAFTLWVVKRCRKHRWRERKVTFLSKDTSVIQQWVDILHEALSKPEFCRPRNLLVFVNPVGGKGHATRIYSKRVAPIFELAGVSTEVVTTNHQNHARDTLRDYDLAKFDGIVSIGGDGMFTEIVHGLMARTLADSDVEQLTPETVLPQPTIRIGIIPAGSTDTVAWTTCGTKDATTAAIHIVIGDDTAIDLGICFSGNRFIKYNVSMMAYGYYGDCIVDSEANRWMGPKRYDWEGFKKLLANKSYEGELTYLPCPDKENHPRDGTHCKAGCSVCSAAPVAEAEPDNNPSQSLQGWFAFMYNKGWQKVKGRFIGINAFVMSCRCRFAPEGPAPCAHLGDGCIDLIVIHECSRVDYMRHLFRCMDPKKDQFDFPFIQAIRCRDFKFRPITDDLEDAHDSGVEGQQRLRSRTSCLSVWNCDGEVVEEPSIDYRIHRKMIRLFARGVEDEISETSNGCLNCAGRN</sequence>
<dbReference type="FunCoup" id="R7TVD6">
    <property type="interactions" value="612"/>
</dbReference>
<dbReference type="InterPro" id="IPR017438">
    <property type="entry name" value="ATP-NAD_kinase_N"/>
</dbReference>
<dbReference type="OrthoDB" id="530923at2759"/>
<keyword evidence="4" id="KW-1185">Reference proteome</keyword>
<dbReference type="EnsemblMetazoa" id="CapteT146129">
    <property type="protein sequence ID" value="CapteP146129"/>
    <property type="gene ID" value="CapteG146129"/>
</dbReference>
<reference evidence="4" key="1">
    <citation type="submission" date="2012-12" db="EMBL/GenBank/DDBJ databases">
        <authorList>
            <person name="Hellsten U."/>
            <person name="Grimwood J."/>
            <person name="Chapman J.A."/>
            <person name="Shapiro H."/>
            <person name="Aerts A."/>
            <person name="Otillar R.P."/>
            <person name="Terry A.Y."/>
            <person name="Boore J.L."/>
            <person name="Simakov O."/>
            <person name="Marletaz F."/>
            <person name="Cho S.-J."/>
            <person name="Edsinger-Gonzales E."/>
            <person name="Havlak P."/>
            <person name="Kuo D.-H."/>
            <person name="Larsson T."/>
            <person name="Lv J."/>
            <person name="Arendt D."/>
            <person name="Savage R."/>
            <person name="Osoegawa K."/>
            <person name="de Jong P."/>
            <person name="Lindberg D.R."/>
            <person name="Seaver E.C."/>
            <person name="Weisblat D.A."/>
            <person name="Putnam N.H."/>
            <person name="Grigoriev I.V."/>
            <person name="Rokhsar D.S."/>
        </authorList>
    </citation>
    <scope>NUCLEOTIDE SEQUENCE</scope>
    <source>
        <strain evidence="4">I ESC-2004</strain>
    </source>
</reference>
<dbReference type="EMBL" id="KB309260">
    <property type="protein sequence ID" value="ELT94980.1"/>
    <property type="molecule type" value="Genomic_DNA"/>
</dbReference>
<feature type="domain" description="DAGKc" evidence="1">
    <location>
        <begin position="54"/>
        <end position="204"/>
    </location>
</feature>
<dbReference type="InterPro" id="IPR045363">
    <property type="entry name" value="CERK_C"/>
</dbReference>